<evidence type="ECO:0000313" key="3">
    <source>
        <dbReference type="Proteomes" id="UP001597506"/>
    </source>
</evidence>
<feature type="transmembrane region" description="Helical" evidence="1">
    <location>
        <begin position="59"/>
        <end position="83"/>
    </location>
</feature>
<protein>
    <submittedName>
        <fullName evidence="2">Uncharacterized protein</fullName>
    </submittedName>
</protein>
<accession>A0ABW5RQ54</accession>
<feature type="transmembrane region" description="Helical" evidence="1">
    <location>
        <begin position="6"/>
        <end position="21"/>
    </location>
</feature>
<dbReference type="EMBL" id="JBHUMF010000014">
    <property type="protein sequence ID" value="MFD2680299.1"/>
    <property type="molecule type" value="Genomic_DNA"/>
</dbReference>
<gene>
    <name evidence="2" type="ORF">ACFSUL_05975</name>
</gene>
<sequence>MSGQSIMTLLYLSVSVVWLATKGRSLIKRNSGYYLPIIAFGIGSAMLVLGTIYTKGWEAMGFMLWGVIVTAVSLIIFLVVFIYEETNARKG</sequence>
<comment type="caution">
    <text evidence="2">The sequence shown here is derived from an EMBL/GenBank/DDBJ whole genome shotgun (WGS) entry which is preliminary data.</text>
</comment>
<evidence type="ECO:0000313" key="2">
    <source>
        <dbReference type="EMBL" id="MFD2680299.1"/>
    </source>
</evidence>
<reference evidence="3" key="1">
    <citation type="journal article" date="2019" name="Int. J. Syst. Evol. Microbiol.">
        <title>The Global Catalogue of Microorganisms (GCM) 10K type strain sequencing project: providing services to taxonomists for standard genome sequencing and annotation.</title>
        <authorList>
            <consortium name="The Broad Institute Genomics Platform"/>
            <consortium name="The Broad Institute Genome Sequencing Center for Infectious Disease"/>
            <person name="Wu L."/>
            <person name="Ma J."/>
        </authorList>
    </citation>
    <scope>NUCLEOTIDE SEQUENCE [LARGE SCALE GENOMIC DNA]</scope>
    <source>
        <strain evidence="3">KCTC 3913</strain>
    </source>
</reference>
<organism evidence="2 3">
    <name type="scientific">Bacillus seohaeanensis</name>
    <dbReference type="NCBI Taxonomy" id="284580"/>
    <lineage>
        <taxon>Bacteria</taxon>
        <taxon>Bacillati</taxon>
        <taxon>Bacillota</taxon>
        <taxon>Bacilli</taxon>
        <taxon>Bacillales</taxon>
        <taxon>Bacillaceae</taxon>
        <taxon>Bacillus</taxon>
    </lineage>
</organism>
<proteinExistence type="predicted"/>
<feature type="transmembrane region" description="Helical" evidence="1">
    <location>
        <begin position="33"/>
        <end position="53"/>
    </location>
</feature>
<keyword evidence="1" id="KW-1133">Transmembrane helix</keyword>
<dbReference type="RefSeq" id="WP_125444188.1">
    <property type="nucleotide sequence ID" value="NZ_JBHUMF010000014.1"/>
</dbReference>
<keyword evidence="1" id="KW-0472">Membrane</keyword>
<keyword evidence="3" id="KW-1185">Reference proteome</keyword>
<name>A0ABW5RQ54_9BACI</name>
<keyword evidence="1" id="KW-0812">Transmembrane</keyword>
<dbReference type="Proteomes" id="UP001597506">
    <property type="component" value="Unassembled WGS sequence"/>
</dbReference>
<evidence type="ECO:0000256" key="1">
    <source>
        <dbReference type="SAM" id="Phobius"/>
    </source>
</evidence>